<dbReference type="EMBL" id="MIGC01000164">
    <property type="protein sequence ID" value="PHJ25772.1"/>
    <property type="molecule type" value="Genomic_DNA"/>
</dbReference>
<reference evidence="2 3" key="1">
    <citation type="journal article" date="2017" name="Int. J. Parasitol.">
        <title>The genome of the protozoan parasite Cystoisospora suis and a reverse vaccinology approach to identify vaccine candidates.</title>
        <authorList>
            <person name="Palmieri N."/>
            <person name="Shrestha A."/>
            <person name="Ruttkowski B."/>
            <person name="Beck T."/>
            <person name="Vogl C."/>
            <person name="Tomley F."/>
            <person name="Blake D.P."/>
            <person name="Joachim A."/>
        </authorList>
    </citation>
    <scope>NUCLEOTIDE SEQUENCE [LARGE SCALE GENOMIC DNA]</scope>
    <source>
        <strain evidence="2 3">Wien I</strain>
    </source>
</reference>
<dbReference type="OrthoDB" id="329335at2759"/>
<keyword evidence="1" id="KW-0732">Signal</keyword>
<comment type="caution">
    <text evidence="2">The sequence shown here is derived from an EMBL/GenBank/DDBJ whole genome shotgun (WGS) entry which is preliminary data.</text>
</comment>
<proteinExistence type="predicted"/>
<evidence type="ECO:0000313" key="3">
    <source>
        <dbReference type="Proteomes" id="UP000221165"/>
    </source>
</evidence>
<feature type="chain" id="PRO_5012271024" evidence="1">
    <location>
        <begin position="19"/>
        <end position="323"/>
    </location>
</feature>
<dbReference type="GeneID" id="94423819"/>
<keyword evidence="2" id="KW-0472">Membrane</keyword>
<keyword evidence="3" id="KW-1185">Reference proteome</keyword>
<protein>
    <submittedName>
        <fullName evidence="2">Transmembrane protein</fullName>
    </submittedName>
</protein>
<evidence type="ECO:0000313" key="2">
    <source>
        <dbReference type="EMBL" id="PHJ25772.1"/>
    </source>
</evidence>
<sequence length="323" mass="35992">MARLSWVLLLALAVLVTATSGPQCAEAKGFRQAVKRFFGSLLGRKPKEDKAQVPSEPKPEDVQGQVNVPIIDPVREVAGSADQKPSHSLLYGDLGRYNSEDTVADLEAGFHIFTANFYQGQLMMRGAVSRVATAIKRVVLPVSGPHAANLRYIRQRTVNLFFDSRNLFLRCLYIAYFPIPAPEPWDVKDIAYRRRKLVHFLGTYYMLNVRLTLLVRIMRALLSTMAEVMAGQAKESRRAAAGQQLQISCLYLMDGFQLLRDTLDGLKEAVVASLVFPFPRERAYRALHRTGLLSHQILKIAQTTVEATAQLRQAQLGYGGDSG</sequence>
<evidence type="ECO:0000256" key="1">
    <source>
        <dbReference type="SAM" id="SignalP"/>
    </source>
</evidence>
<feature type="signal peptide" evidence="1">
    <location>
        <begin position="1"/>
        <end position="18"/>
    </location>
</feature>
<dbReference type="AlphaFoldDB" id="A0A2C6LGN3"/>
<accession>A0A2C6LGN3</accession>
<gene>
    <name evidence="2" type="ORF">CSUI_000374</name>
</gene>
<dbReference type="VEuPathDB" id="ToxoDB:CSUI_000374"/>
<dbReference type="RefSeq" id="XP_067927418.1">
    <property type="nucleotide sequence ID" value="XM_068060608.1"/>
</dbReference>
<dbReference type="Proteomes" id="UP000221165">
    <property type="component" value="Unassembled WGS sequence"/>
</dbReference>
<organism evidence="2 3">
    <name type="scientific">Cystoisospora suis</name>
    <dbReference type="NCBI Taxonomy" id="483139"/>
    <lineage>
        <taxon>Eukaryota</taxon>
        <taxon>Sar</taxon>
        <taxon>Alveolata</taxon>
        <taxon>Apicomplexa</taxon>
        <taxon>Conoidasida</taxon>
        <taxon>Coccidia</taxon>
        <taxon>Eucoccidiorida</taxon>
        <taxon>Eimeriorina</taxon>
        <taxon>Sarcocystidae</taxon>
        <taxon>Cystoisospora</taxon>
    </lineage>
</organism>
<keyword evidence="2" id="KW-0812">Transmembrane</keyword>
<name>A0A2C6LGN3_9APIC</name>